<comment type="caution">
    <text evidence="1">The sequence shown here is derived from an EMBL/GenBank/DDBJ whole genome shotgun (WGS) entry which is preliminary data.</text>
</comment>
<evidence type="ECO:0000313" key="1">
    <source>
        <dbReference type="EMBL" id="TWG20998.1"/>
    </source>
</evidence>
<dbReference type="AlphaFoldDB" id="A0A561WAV4"/>
<sequence length="107" mass="11908">MIEPTGEMVQGSRRAWAESMALNNYGVPVSHFFDMTGIIASHRAAVEAVLAIVERDLRAQIAYRIRAELVCCDVYDRDHDTERAGKTHSICFWGEAAARIALDTNTP</sequence>
<organism evidence="1 2">
    <name type="scientific">Actinoplanes teichomyceticus</name>
    <dbReference type="NCBI Taxonomy" id="1867"/>
    <lineage>
        <taxon>Bacteria</taxon>
        <taxon>Bacillati</taxon>
        <taxon>Actinomycetota</taxon>
        <taxon>Actinomycetes</taxon>
        <taxon>Micromonosporales</taxon>
        <taxon>Micromonosporaceae</taxon>
        <taxon>Actinoplanes</taxon>
    </lineage>
</organism>
<evidence type="ECO:0000313" key="2">
    <source>
        <dbReference type="Proteomes" id="UP000320239"/>
    </source>
</evidence>
<keyword evidence="2" id="KW-1185">Reference proteome</keyword>
<dbReference type="RefSeq" id="WP_122979679.1">
    <property type="nucleotide sequence ID" value="NZ_BOMX01000113.1"/>
</dbReference>
<dbReference type="Proteomes" id="UP000320239">
    <property type="component" value="Unassembled WGS sequence"/>
</dbReference>
<proteinExistence type="predicted"/>
<dbReference type="EMBL" id="VIWY01000003">
    <property type="protein sequence ID" value="TWG20998.1"/>
    <property type="molecule type" value="Genomic_DNA"/>
</dbReference>
<gene>
    <name evidence="1" type="ORF">FHX34_103527</name>
</gene>
<name>A0A561WAV4_ACTTI</name>
<accession>A0A561WAV4</accession>
<protein>
    <submittedName>
        <fullName evidence="1">Uncharacterized protein</fullName>
    </submittedName>
</protein>
<reference evidence="1 2" key="1">
    <citation type="submission" date="2019-06" db="EMBL/GenBank/DDBJ databases">
        <title>Sequencing the genomes of 1000 actinobacteria strains.</title>
        <authorList>
            <person name="Klenk H.-P."/>
        </authorList>
    </citation>
    <scope>NUCLEOTIDE SEQUENCE [LARGE SCALE GENOMIC DNA]</scope>
    <source>
        <strain evidence="1 2">DSM 43866</strain>
    </source>
</reference>